<dbReference type="EMBL" id="JAKZEL010000025">
    <property type="protein sequence ID" value="KAI4530506.1"/>
    <property type="molecule type" value="Genomic_DNA"/>
</dbReference>
<comment type="caution">
    <text evidence="2">The sequence shown here is derived from an EMBL/GenBank/DDBJ whole genome shotgun (WGS) entry which is preliminary data.</text>
</comment>
<proteinExistence type="predicted"/>
<feature type="region of interest" description="Disordered" evidence="1">
    <location>
        <begin position="1"/>
        <end position="55"/>
    </location>
</feature>
<gene>
    <name evidence="2" type="ORF">MG293_019395</name>
</gene>
<organism evidence="2 3">
    <name type="scientific">Ovis ammon polii</name>
    <dbReference type="NCBI Taxonomy" id="230172"/>
    <lineage>
        <taxon>Eukaryota</taxon>
        <taxon>Metazoa</taxon>
        <taxon>Chordata</taxon>
        <taxon>Craniata</taxon>
        <taxon>Vertebrata</taxon>
        <taxon>Euteleostomi</taxon>
        <taxon>Mammalia</taxon>
        <taxon>Eutheria</taxon>
        <taxon>Laurasiatheria</taxon>
        <taxon>Artiodactyla</taxon>
        <taxon>Ruminantia</taxon>
        <taxon>Pecora</taxon>
        <taxon>Bovidae</taxon>
        <taxon>Caprinae</taxon>
        <taxon>Ovis</taxon>
    </lineage>
</organism>
<accession>A0AAD4TPT5</accession>
<reference evidence="2" key="1">
    <citation type="submission" date="2022-03" db="EMBL/GenBank/DDBJ databases">
        <title>Genomic analyses of argali, domestic sheep and their hybrids provide insights into chromosomal evolution, heterosis and genetic basis of agronomic traits.</title>
        <authorList>
            <person name="Li M."/>
        </authorList>
    </citation>
    <scope>NUCLEOTIDE SEQUENCE</scope>
    <source>
        <strain evidence="2">CAU-MHL-2022a</strain>
        <tissue evidence="2">Skin</tissue>
    </source>
</reference>
<protein>
    <submittedName>
        <fullName evidence="2">Uncharacterized protein</fullName>
    </submittedName>
</protein>
<keyword evidence="3" id="KW-1185">Reference proteome</keyword>
<evidence type="ECO:0000313" key="3">
    <source>
        <dbReference type="Proteomes" id="UP001214576"/>
    </source>
</evidence>
<dbReference type="Proteomes" id="UP001214576">
    <property type="component" value="Unassembled WGS sequence"/>
</dbReference>
<sequence>MVLAAAMSQDAEPSGPEQPDRDARSVPGAPAPPAPPGLRGMQPPPPPPPPQASLPQIIQNLSTDCLPDVLLVLIRPTFKPDLQCYDAEGEDKHPACASELYRVIYTPISGSLRNLREPVKEKAFRAPYVNCAGALRPRSCFSLLGGRWLSDSSNFSGVVVGFILPNFRFVDIWWP</sequence>
<dbReference type="AlphaFoldDB" id="A0AAD4TPT5"/>
<evidence type="ECO:0000256" key="1">
    <source>
        <dbReference type="SAM" id="MobiDB-lite"/>
    </source>
</evidence>
<name>A0AAD4TPT5_OVIAM</name>
<feature type="compositionally biased region" description="Pro residues" evidence="1">
    <location>
        <begin position="29"/>
        <end position="52"/>
    </location>
</feature>
<evidence type="ECO:0000313" key="2">
    <source>
        <dbReference type="EMBL" id="KAI4530506.1"/>
    </source>
</evidence>